<dbReference type="SUPFAM" id="SSF53067">
    <property type="entry name" value="Actin-like ATPase domain"/>
    <property type="match status" value="2"/>
</dbReference>
<sequence>MNLLAIDTSTECASIALLRNGELRSDEQGAQRSHARLILPMVENLLAEAEWSLSQLDAIVYGRGPGSFTGLRIACSVAKGLAYAQDLPLYPVSSLAAIANEALQQESNLQEAAVLAVLDARMNQLYWAYFNAQSYQVDEQVSFVADIGLEDEKPLILAGVGYESYLPQFSPAIQKRMDKMLTIYPKAEAMIRLVLTGKIDAVSAADALPVYIRNQITQGEPRG</sequence>
<keyword evidence="4" id="KW-0963">Cytoplasm</keyword>
<accession>A0A0W0SRM5</accession>
<gene>
    <name evidence="8" type="ORF">Ldro_2174</name>
</gene>
<evidence type="ECO:0000256" key="5">
    <source>
        <dbReference type="ARBA" id="ARBA00022694"/>
    </source>
</evidence>
<evidence type="ECO:0000256" key="3">
    <source>
        <dbReference type="ARBA" id="ARBA00019012"/>
    </source>
</evidence>
<keyword evidence="9" id="KW-1185">Reference proteome</keyword>
<feature type="domain" description="Gcp-like" evidence="7">
    <location>
        <begin position="30"/>
        <end position="133"/>
    </location>
</feature>
<evidence type="ECO:0000256" key="1">
    <source>
        <dbReference type="ARBA" id="ARBA00004496"/>
    </source>
</evidence>
<dbReference type="InterPro" id="IPR022496">
    <property type="entry name" value="T6A_TsaB"/>
</dbReference>
<dbReference type="Proteomes" id="UP000054736">
    <property type="component" value="Unassembled WGS sequence"/>
</dbReference>
<dbReference type="Gene3D" id="3.30.420.40">
    <property type="match status" value="2"/>
</dbReference>
<evidence type="ECO:0000256" key="4">
    <source>
        <dbReference type="ARBA" id="ARBA00022490"/>
    </source>
</evidence>
<evidence type="ECO:0000256" key="2">
    <source>
        <dbReference type="ARBA" id="ARBA00010493"/>
    </source>
</evidence>
<dbReference type="NCBIfam" id="TIGR03725">
    <property type="entry name" value="T6A_YeaZ"/>
    <property type="match status" value="1"/>
</dbReference>
<evidence type="ECO:0000313" key="9">
    <source>
        <dbReference type="Proteomes" id="UP000054736"/>
    </source>
</evidence>
<dbReference type="AlphaFoldDB" id="A0A0W0SRM5"/>
<dbReference type="PANTHER" id="PTHR11735">
    <property type="entry name" value="TRNA N6-ADENOSINE THREONYLCARBAMOYLTRANSFERASE"/>
    <property type="match status" value="1"/>
</dbReference>
<proteinExistence type="inferred from homology"/>
<dbReference type="PATRIC" id="fig|1212489.4.peg.2297"/>
<evidence type="ECO:0000256" key="6">
    <source>
        <dbReference type="ARBA" id="ARBA00032446"/>
    </source>
</evidence>
<dbReference type="GO" id="GO:0002949">
    <property type="term" value="P:tRNA threonylcarbamoyladenosine modification"/>
    <property type="evidence" value="ECO:0007669"/>
    <property type="project" value="InterPro"/>
</dbReference>
<dbReference type="EMBL" id="LNXY01000027">
    <property type="protein sequence ID" value="KTC85849.1"/>
    <property type="molecule type" value="Genomic_DNA"/>
</dbReference>
<name>A0A0W0SRM5_9GAMM</name>
<comment type="subcellular location">
    <subcellularLocation>
        <location evidence="1">Cytoplasm</location>
    </subcellularLocation>
</comment>
<keyword evidence="5" id="KW-0819">tRNA processing</keyword>
<dbReference type="InterPro" id="IPR043129">
    <property type="entry name" value="ATPase_NBD"/>
</dbReference>
<evidence type="ECO:0000313" key="8">
    <source>
        <dbReference type="EMBL" id="KTC85849.1"/>
    </source>
</evidence>
<dbReference type="GO" id="GO:0005829">
    <property type="term" value="C:cytosol"/>
    <property type="evidence" value="ECO:0007669"/>
    <property type="project" value="TreeGrafter"/>
</dbReference>
<comment type="similarity">
    <text evidence="2">Belongs to the KAE1 / TsaD family. TsaB subfamily.</text>
</comment>
<comment type="caution">
    <text evidence="8">The sequence shown here is derived from an EMBL/GenBank/DDBJ whole genome shotgun (WGS) entry which is preliminary data.</text>
</comment>
<evidence type="ECO:0000259" key="7">
    <source>
        <dbReference type="Pfam" id="PF00814"/>
    </source>
</evidence>
<dbReference type="STRING" id="1212489.Ldro_2174"/>
<dbReference type="Pfam" id="PF00814">
    <property type="entry name" value="TsaD"/>
    <property type="match status" value="1"/>
</dbReference>
<dbReference type="PANTHER" id="PTHR11735:SF11">
    <property type="entry name" value="TRNA THREONYLCARBAMOYLADENOSINE BIOSYNTHESIS PROTEIN TSAB"/>
    <property type="match status" value="1"/>
</dbReference>
<dbReference type="OrthoDB" id="9809995at2"/>
<dbReference type="InterPro" id="IPR000905">
    <property type="entry name" value="Gcp-like_dom"/>
</dbReference>
<dbReference type="CDD" id="cd24032">
    <property type="entry name" value="ASKHA_NBD_TsaB"/>
    <property type="match status" value="1"/>
</dbReference>
<dbReference type="RefSeq" id="WP_058496448.1">
    <property type="nucleotide sequence ID" value="NZ_CAAAIU010000001.1"/>
</dbReference>
<protein>
    <recommendedName>
        <fullName evidence="3">tRNA threonylcarbamoyladenosine biosynthesis protein TsaB</fullName>
    </recommendedName>
    <alternativeName>
        <fullName evidence="6">t(6)A37 threonylcarbamoyladenosine biosynthesis protein TsaB</fullName>
    </alternativeName>
</protein>
<dbReference type="FunFam" id="3.30.420.40:FF:000097">
    <property type="entry name" value="tRNA threonylcarbamoyladenosine biosynthesis protein TsaB"/>
    <property type="match status" value="1"/>
</dbReference>
<organism evidence="8 9">
    <name type="scientific">Legionella drozanskii LLAP-1</name>
    <dbReference type="NCBI Taxonomy" id="1212489"/>
    <lineage>
        <taxon>Bacteria</taxon>
        <taxon>Pseudomonadati</taxon>
        <taxon>Pseudomonadota</taxon>
        <taxon>Gammaproteobacteria</taxon>
        <taxon>Legionellales</taxon>
        <taxon>Legionellaceae</taxon>
        <taxon>Legionella</taxon>
    </lineage>
</organism>
<reference evidence="8 9" key="1">
    <citation type="submission" date="2015-11" db="EMBL/GenBank/DDBJ databases">
        <title>Genomic analysis of 38 Legionella species identifies large and diverse effector repertoires.</title>
        <authorList>
            <person name="Burstein D."/>
            <person name="Amaro F."/>
            <person name="Zusman T."/>
            <person name="Lifshitz Z."/>
            <person name="Cohen O."/>
            <person name="Gilbert J.A."/>
            <person name="Pupko T."/>
            <person name="Shuman H.A."/>
            <person name="Segal G."/>
        </authorList>
    </citation>
    <scope>NUCLEOTIDE SEQUENCE [LARGE SCALE GENOMIC DNA]</scope>
    <source>
        <strain evidence="8 9">ATCC 700990</strain>
    </source>
</reference>